<dbReference type="Proteomes" id="UP000218887">
    <property type="component" value="Unassembled WGS sequence"/>
</dbReference>
<keyword evidence="2" id="KW-1185">Reference proteome</keyword>
<comment type="caution">
    <text evidence="1">The sequence shown here is derived from an EMBL/GenBank/DDBJ whole genome shotgun (WGS) entry which is preliminary data.</text>
</comment>
<dbReference type="EMBL" id="NPOA01000004">
    <property type="protein sequence ID" value="PAV30290.1"/>
    <property type="molecule type" value="Genomic_DNA"/>
</dbReference>
<protein>
    <submittedName>
        <fullName evidence="1">Uncharacterized protein</fullName>
    </submittedName>
</protein>
<evidence type="ECO:0000313" key="2">
    <source>
        <dbReference type="Proteomes" id="UP000218887"/>
    </source>
</evidence>
<proteinExistence type="predicted"/>
<name>A0A2A2IGM3_9BACI</name>
<dbReference type="AlphaFoldDB" id="A0A2A2IGM3"/>
<organism evidence="1 2">
    <name type="scientific">Virgibacillus profundi</name>
    <dbReference type="NCBI Taxonomy" id="2024555"/>
    <lineage>
        <taxon>Bacteria</taxon>
        <taxon>Bacillati</taxon>
        <taxon>Bacillota</taxon>
        <taxon>Bacilli</taxon>
        <taxon>Bacillales</taxon>
        <taxon>Bacillaceae</taxon>
        <taxon>Virgibacillus</taxon>
    </lineage>
</organism>
<reference evidence="1 2" key="1">
    <citation type="submission" date="2017-08" db="EMBL/GenBank/DDBJ databases">
        <title>Virgibacillus indicus sp. nov. and Virgibacillus profoundi sp. nov, two moderately halophilic bacteria isolated from marine sediment by using the Microfluidic Streak Plate.</title>
        <authorList>
            <person name="Xu B."/>
            <person name="Hu B."/>
            <person name="Wang J."/>
            <person name="Zhu Y."/>
            <person name="Huang L."/>
            <person name="Du W."/>
            <person name="Huang Y."/>
        </authorList>
    </citation>
    <scope>NUCLEOTIDE SEQUENCE [LARGE SCALE GENOMIC DNA]</scope>
    <source>
        <strain evidence="1 2">IO3-P3-H5</strain>
    </source>
</reference>
<accession>A0A2A2IGM3</accession>
<evidence type="ECO:0000313" key="1">
    <source>
        <dbReference type="EMBL" id="PAV30290.1"/>
    </source>
</evidence>
<sequence>MVEIMGQNLDNAFEQLDVNADRMVETEETKLQVWQMSELEFDRLAAIPDEDWHEDFGWWRNGRCIYEGRATTEYIVNGEKMLGYGSDMELFGNEFITYSQWFNEAMNLSTDTNLVIFAKSLASDNGMSLSEFISKYEK</sequence>
<gene>
    <name evidence="1" type="ORF">CIL05_07420</name>
</gene>
<dbReference type="RefSeq" id="WP_095654892.1">
    <property type="nucleotide sequence ID" value="NZ_NPOA01000004.1"/>
</dbReference>